<organism evidence="6 7">
    <name type="scientific">Trichobilharzia regenti</name>
    <name type="common">Nasal bird schistosome</name>
    <dbReference type="NCBI Taxonomy" id="157069"/>
    <lineage>
        <taxon>Eukaryota</taxon>
        <taxon>Metazoa</taxon>
        <taxon>Spiralia</taxon>
        <taxon>Lophotrochozoa</taxon>
        <taxon>Platyhelminthes</taxon>
        <taxon>Trematoda</taxon>
        <taxon>Digenea</taxon>
        <taxon>Strigeidida</taxon>
        <taxon>Schistosomatoidea</taxon>
        <taxon>Schistosomatidae</taxon>
        <taxon>Trichobilharzia</taxon>
    </lineage>
</organism>
<dbReference type="InterPro" id="IPR007216">
    <property type="entry name" value="CNOT9"/>
</dbReference>
<keyword evidence="5" id="KW-0812">Transmembrane</keyword>
<feature type="transmembrane region" description="Helical" evidence="5">
    <location>
        <begin position="351"/>
        <end position="371"/>
    </location>
</feature>
<proteinExistence type="inferred from homology"/>
<keyword evidence="5" id="KW-1133">Transmembrane helix</keyword>
<dbReference type="FunFam" id="1.25.10.10:FF:000334">
    <property type="entry name" value="Cell differentiation protein-like protein"/>
    <property type="match status" value="1"/>
</dbReference>
<keyword evidence="6" id="KW-1185">Reference proteome</keyword>
<dbReference type="Gene3D" id="1.25.10.10">
    <property type="entry name" value="Leucine-rich Repeat Variant"/>
    <property type="match status" value="1"/>
</dbReference>
<comment type="subcellular location">
    <subcellularLocation>
        <location evidence="1">Cytoplasm</location>
        <location evidence="1">P-body</location>
    </subcellularLocation>
</comment>
<dbReference type="PANTHER" id="PTHR12262">
    <property type="entry name" value="CCR4-NOT TRANSCRIPTION COMPLEX SUBUNIT 9"/>
    <property type="match status" value="1"/>
</dbReference>
<dbReference type="AlphaFoldDB" id="A0AA85JPB1"/>
<dbReference type="Pfam" id="PF04078">
    <property type="entry name" value="Rcd1"/>
    <property type="match status" value="1"/>
</dbReference>
<comment type="similarity">
    <text evidence="2">Belongs to the CNOT9 family.</text>
</comment>
<dbReference type="SUPFAM" id="SSF48371">
    <property type="entry name" value="ARM repeat"/>
    <property type="match status" value="1"/>
</dbReference>
<dbReference type="WBParaSite" id="TREG1_27680.1">
    <property type="protein sequence ID" value="TREG1_27680.1"/>
    <property type="gene ID" value="TREG1_27680"/>
</dbReference>
<evidence type="ECO:0000256" key="1">
    <source>
        <dbReference type="ARBA" id="ARBA00004201"/>
    </source>
</evidence>
<protein>
    <recommendedName>
        <fullName evidence="3">CCR4-NOT transcription complex subunit 9</fullName>
    </recommendedName>
    <alternativeName>
        <fullName evidence="4">Cell differentiation protein RQCD1 homolog</fullName>
    </alternativeName>
</protein>
<feature type="transmembrane region" description="Helical" evidence="5">
    <location>
        <begin position="383"/>
        <end position="405"/>
    </location>
</feature>
<dbReference type="GO" id="GO:0030014">
    <property type="term" value="C:CCR4-NOT complex"/>
    <property type="evidence" value="ECO:0007669"/>
    <property type="project" value="InterPro"/>
</dbReference>
<feature type="transmembrane region" description="Helical" evidence="5">
    <location>
        <begin position="289"/>
        <end position="312"/>
    </location>
</feature>
<dbReference type="GO" id="GO:0000932">
    <property type="term" value="C:P-body"/>
    <property type="evidence" value="ECO:0007669"/>
    <property type="project" value="UniProtKB-SubCell"/>
</dbReference>
<keyword evidence="5" id="KW-0472">Membrane</keyword>
<name>A0AA85JPB1_TRIRE</name>
<dbReference type="GO" id="GO:0006402">
    <property type="term" value="P:mRNA catabolic process"/>
    <property type="evidence" value="ECO:0007669"/>
    <property type="project" value="InterPro"/>
</dbReference>
<feature type="transmembrane region" description="Helical" evidence="5">
    <location>
        <begin position="483"/>
        <end position="503"/>
    </location>
</feature>
<dbReference type="InterPro" id="IPR016024">
    <property type="entry name" value="ARM-type_fold"/>
</dbReference>
<feature type="transmembrane region" description="Helical" evidence="5">
    <location>
        <begin position="411"/>
        <end position="432"/>
    </location>
</feature>
<dbReference type="InterPro" id="IPR011989">
    <property type="entry name" value="ARM-like"/>
</dbReference>
<evidence type="ECO:0000256" key="3">
    <source>
        <dbReference type="ARBA" id="ARBA00014171"/>
    </source>
</evidence>
<reference evidence="6" key="1">
    <citation type="submission" date="2022-06" db="EMBL/GenBank/DDBJ databases">
        <authorList>
            <person name="Berger JAMES D."/>
            <person name="Berger JAMES D."/>
        </authorList>
    </citation>
    <scope>NUCLEOTIDE SEQUENCE [LARGE SCALE GENOMIC DNA]</scope>
</reference>
<evidence type="ECO:0000256" key="4">
    <source>
        <dbReference type="ARBA" id="ARBA00030283"/>
    </source>
</evidence>
<evidence type="ECO:0000256" key="5">
    <source>
        <dbReference type="SAM" id="Phobius"/>
    </source>
</evidence>
<feature type="transmembrane region" description="Helical" evidence="5">
    <location>
        <begin position="324"/>
        <end position="345"/>
    </location>
</feature>
<evidence type="ECO:0000313" key="7">
    <source>
        <dbReference type="WBParaSite" id="TREG1_27680.1"/>
    </source>
</evidence>
<evidence type="ECO:0000313" key="6">
    <source>
        <dbReference type="Proteomes" id="UP000050795"/>
    </source>
</evidence>
<dbReference type="Proteomes" id="UP000050795">
    <property type="component" value="Unassembled WGS sequence"/>
</dbReference>
<sequence>MSTPSNGPETGTSATDMESVYRWVASLPNMETRENALLELCKRRESVPELAVIIWHSFGSVAALLQEICSIYPYINPPNLSAHQSNRVCNALAFMQCLASHPETRKEFLKANIPLYLYTFLNTNNQTRPFEYLRLTSLGVIGALVKTDEPEVIAFLLGSEIIPLCLVIMESGSELSRTVATFIMQKLLLDEVGLAYICQTYERFVHVATVLEKMVIDLAREQSLRLLKHLIRCYLRLSDNSRARDALRTCLPQHLTDGTFKQHYDHYPQNSPGLPILVTKTTSKSRITFALNVFSIVVIQLGVACSVGYLITQILPVSFWILQNLIFLWMSSFIYFVLEIVWAFIKSVPRIFPWNILYLFMMTFMSSYIIGCECLSYKDEVPFVAFAFLWTMLQVIVCFALFVVNDFTETLLSRIINILFGLSILSGQIAYFARRQSTITLLIAGCVGFPCTCYQLVKEVKLVFGGGGRYYSEENTIIPARNIYGYCWCLFLTIIWVYAPFGLRSEQPKSLQ</sequence>
<feature type="transmembrane region" description="Helical" evidence="5">
    <location>
        <begin position="439"/>
        <end position="457"/>
    </location>
</feature>
<evidence type="ECO:0000256" key="2">
    <source>
        <dbReference type="ARBA" id="ARBA00006385"/>
    </source>
</evidence>
<accession>A0AA85JPB1</accession>
<reference evidence="7" key="2">
    <citation type="submission" date="2023-11" db="UniProtKB">
        <authorList>
            <consortium name="WormBaseParasite"/>
        </authorList>
    </citation>
    <scope>IDENTIFICATION</scope>
</reference>